<evidence type="ECO:0000256" key="1">
    <source>
        <dbReference type="ARBA" id="ARBA00004434"/>
    </source>
</evidence>
<keyword evidence="3" id="KW-0813">Transport</keyword>
<name>A0ABR1GV04_9HYPO</name>
<dbReference type="Proteomes" id="UP001498476">
    <property type="component" value="Unassembled WGS sequence"/>
</dbReference>
<sequence length="104" mass="11844">MVSKSHDARHEMPADPRKLTRIDLQRPLPVQLPDARDRLHCRIRLGGVSIALAPALGPAGLDVDCVSRGFNNTMDKVWDSYNRGRQWKDIRHKFVEAAEDEDDE</sequence>
<dbReference type="EMBL" id="JAZAVJ010000159">
    <property type="protein sequence ID" value="KAK7409196.1"/>
    <property type="molecule type" value="Genomic_DNA"/>
</dbReference>
<organism evidence="12 13">
    <name type="scientific">Neonectria punicea</name>
    <dbReference type="NCBI Taxonomy" id="979145"/>
    <lineage>
        <taxon>Eukaryota</taxon>
        <taxon>Fungi</taxon>
        <taxon>Dikarya</taxon>
        <taxon>Ascomycota</taxon>
        <taxon>Pezizomycotina</taxon>
        <taxon>Sordariomycetes</taxon>
        <taxon>Hypocreomycetidae</taxon>
        <taxon>Hypocreales</taxon>
        <taxon>Nectriaceae</taxon>
        <taxon>Neonectria</taxon>
    </lineage>
</organism>
<keyword evidence="7" id="KW-0249">Electron transport</keyword>
<evidence type="ECO:0000256" key="9">
    <source>
        <dbReference type="ARBA" id="ARBA00023128"/>
    </source>
</evidence>
<protein>
    <recommendedName>
        <fullName evidence="11">Complex III subunit 9</fullName>
    </recommendedName>
</protein>
<comment type="similarity">
    <text evidence="2">Belongs to the UQCR10/QCR9 family.</text>
</comment>
<keyword evidence="8" id="KW-1133">Transmembrane helix</keyword>
<evidence type="ECO:0000256" key="8">
    <source>
        <dbReference type="ARBA" id="ARBA00022989"/>
    </source>
</evidence>
<dbReference type="InterPro" id="IPR036656">
    <property type="entry name" value="QCR9_sf"/>
</dbReference>
<keyword evidence="6" id="KW-0999">Mitochondrion inner membrane</keyword>
<keyword evidence="5" id="KW-0812">Transmembrane</keyword>
<dbReference type="SUPFAM" id="SSF81514">
    <property type="entry name" value="Subunit X (non-heme 7 kDa protein) of cytochrome bc1 complex (Ubiquinol-cytochrome c reductase)"/>
    <property type="match status" value="1"/>
</dbReference>
<accession>A0ABR1GV04</accession>
<dbReference type="InterPro" id="IPR008027">
    <property type="entry name" value="QCR9"/>
</dbReference>
<dbReference type="Pfam" id="PF05365">
    <property type="entry name" value="UCR_UQCRX_QCR9"/>
    <property type="match status" value="1"/>
</dbReference>
<evidence type="ECO:0000256" key="5">
    <source>
        <dbReference type="ARBA" id="ARBA00022692"/>
    </source>
</evidence>
<evidence type="ECO:0000256" key="4">
    <source>
        <dbReference type="ARBA" id="ARBA00022660"/>
    </source>
</evidence>
<comment type="subcellular location">
    <subcellularLocation>
        <location evidence="1">Mitochondrion inner membrane</location>
        <topology evidence="1">Single-pass membrane protein</topology>
    </subcellularLocation>
</comment>
<evidence type="ECO:0000256" key="7">
    <source>
        <dbReference type="ARBA" id="ARBA00022982"/>
    </source>
</evidence>
<keyword evidence="13" id="KW-1185">Reference proteome</keyword>
<comment type="caution">
    <text evidence="12">The sequence shown here is derived from an EMBL/GenBank/DDBJ whole genome shotgun (WGS) entry which is preliminary data.</text>
</comment>
<gene>
    <name evidence="12" type="primary">QCR9</name>
    <name evidence="12" type="ORF">QQX98_008629</name>
</gene>
<evidence type="ECO:0000256" key="2">
    <source>
        <dbReference type="ARBA" id="ARBA00007856"/>
    </source>
</evidence>
<keyword evidence="4" id="KW-0679">Respiratory chain</keyword>
<proteinExistence type="inferred from homology"/>
<evidence type="ECO:0000313" key="13">
    <source>
        <dbReference type="Proteomes" id="UP001498476"/>
    </source>
</evidence>
<keyword evidence="10" id="KW-0472">Membrane</keyword>
<keyword evidence="9" id="KW-0496">Mitochondrion</keyword>
<evidence type="ECO:0000256" key="3">
    <source>
        <dbReference type="ARBA" id="ARBA00022448"/>
    </source>
</evidence>
<evidence type="ECO:0000256" key="10">
    <source>
        <dbReference type="ARBA" id="ARBA00023136"/>
    </source>
</evidence>
<dbReference type="Gene3D" id="1.20.5.260">
    <property type="entry name" value="Cytochrome b-c1 complex subunit 9"/>
    <property type="match status" value="1"/>
</dbReference>
<reference evidence="12 13" key="1">
    <citation type="journal article" date="2025" name="Microbiol. Resour. Announc.">
        <title>Draft genome sequences for Neonectria magnoliae and Neonectria punicea, canker pathogens of Liriodendron tulipifera and Acer saccharum in West Virginia.</title>
        <authorList>
            <person name="Petronek H.M."/>
            <person name="Kasson M.T."/>
            <person name="Metheny A.M."/>
            <person name="Stauder C.M."/>
            <person name="Lovett B."/>
            <person name="Lynch S.C."/>
            <person name="Garnas J.R."/>
            <person name="Kasson L.R."/>
            <person name="Stajich J.E."/>
        </authorList>
    </citation>
    <scope>NUCLEOTIDE SEQUENCE [LARGE SCALE GENOMIC DNA]</scope>
    <source>
        <strain evidence="12 13">NRRL 64653</strain>
    </source>
</reference>
<evidence type="ECO:0000313" key="12">
    <source>
        <dbReference type="EMBL" id="KAK7409196.1"/>
    </source>
</evidence>
<evidence type="ECO:0000256" key="6">
    <source>
        <dbReference type="ARBA" id="ARBA00022792"/>
    </source>
</evidence>
<evidence type="ECO:0000256" key="11">
    <source>
        <dbReference type="ARBA" id="ARBA00044247"/>
    </source>
</evidence>